<dbReference type="EnsemblPlants" id="Bo7g067260.1">
    <property type="protein sequence ID" value="Bo7g067260.1"/>
    <property type="gene ID" value="Bo7g067260"/>
</dbReference>
<dbReference type="GO" id="GO:0005819">
    <property type="term" value="C:spindle"/>
    <property type="evidence" value="ECO:0007669"/>
    <property type="project" value="UniProtKB-SubCell"/>
</dbReference>
<keyword evidence="5" id="KW-0493">Microtubule</keyword>
<evidence type="ECO:0000256" key="7">
    <source>
        <dbReference type="ARBA" id="ARBA00023242"/>
    </source>
</evidence>
<dbReference type="GO" id="GO:0060236">
    <property type="term" value="P:regulation of mitotic spindle organization"/>
    <property type="evidence" value="ECO:0007669"/>
    <property type="project" value="InterPro"/>
</dbReference>
<dbReference type="Pfam" id="PF06886">
    <property type="entry name" value="TPX2"/>
    <property type="match status" value="1"/>
</dbReference>
<protein>
    <recommendedName>
        <fullName evidence="13">TPX2 C-terminal domain-containing protein</fullName>
    </recommendedName>
</protein>
<dbReference type="GO" id="GO:0030295">
    <property type="term" value="F:protein kinase activator activity"/>
    <property type="evidence" value="ECO:0007669"/>
    <property type="project" value="TreeGrafter"/>
</dbReference>
<dbReference type="STRING" id="109376.A0A0D3D8W0"/>
<dbReference type="PANTHER" id="PTHR14326:SF52">
    <property type="entry name" value="TPX2 C-TERMINAL DOMAIN-CONTAINING PROTEIN"/>
    <property type="match status" value="1"/>
</dbReference>
<evidence type="ECO:0000256" key="1">
    <source>
        <dbReference type="ARBA" id="ARBA00004123"/>
    </source>
</evidence>
<dbReference type="GO" id="GO:0090307">
    <property type="term" value="P:mitotic spindle assembly"/>
    <property type="evidence" value="ECO:0007669"/>
    <property type="project" value="TreeGrafter"/>
</dbReference>
<evidence type="ECO:0000256" key="6">
    <source>
        <dbReference type="ARBA" id="ARBA00023212"/>
    </source>
</evidence>
<keyword evidence="4" id="KW-0963">Cytoplasm</keyword>
<dbReference type="PANTHER" id="PTHR14326">
    <property type="entry name" value="TARGETING PROTEIN FOR XKLP2"/>
    <property type="match status" value="1"/>
</dbReference>
<feature type="region of interest" description="Disordered" evidence="8">
    <location>
        <begin position="129"/>
        <end position="177"/>
    </location>
</feature>
<evidence type="ECO:0000256" key="8">
    <source>
        <dbReference type="SAM" id="MobiDB-lite"/>
    </source>
</evidence>
<feature type="region of interest" description="Disordered" evidence="8">
    <location>
        <begin position="577"/>
        <end position="613"/>
    </location>
</feature>
<dbReference type="InterPro" id="IPR009675">
    <property type="entry name" value="TPX2_fam"/>
</dbReference>
<comment type="similarity">
    <text evidence="3">Belongs to the TPX2 family.</text>
</comment>
<dbReference type="HOGENOM" id="CLU_024422_0_0_1"/>
<dbReference type="InterPro" id="IPR027330">
    <property type="entry name" value="TPX2_central_dom"/>
</dbReference>
<dbReference type="GO" id="GO:0008017">
    <property type="term" value="F:microtubule binding"/>
    <property type="evidence" value="ECO:0007669"/>
    <property type="project" value="TreeGrafter"/>
</dbReference>
<sequence>MGEKEQTTAFSQLIWLDSKRHRPGTRSVKIAVKRERESGLHIRKPSIGDMDTTTEEQTAGSAKTMIDETYDFTAPQWYNLENEETKLDEQRSELWFESATSYDSSPSIPIIKARRSFKVESMCQVEEESTQLKAKGSSDEQVASDIFSNPTNKQGECSFKKENNQNNNTSTDTQGHDSFLDDVIEQDNKENIPPPQTEVSIMTNTKLHLNSTKNRSVLMPIKQPQARGANQKTIKRETNVKKTAGTSKMAQENQAIKRQKLDGGKSKQILNPRPITLPHKTKQGLVNTSFNLCPSITKKTGTENRKVYVREQVTPFVSTAELMKKFQTSTRDLSLPHVQNQSRPMTLTRLNEPEFATSQRTRPVRLKSTSELEEEMLAKIPKFKARPLNKKILEAPALSAPQRSIPHFPVFKEFHLKTMARASQHAETSSVVSTEMSKHNNGRPHITEPKSPLLQTMLRARPIKAKTSTEIEHEELKKVPKFRARPFNKKIFESKGEMGIFCNTKKHVTIPQEFHFLTDERISQPNSVIDLFDKLSLYSESCRERPLQRTTTPNPFLLRTEERGAEKEKKFVRQVIHKQTDAEKARTPKATPYPYTTDYPVFPPKPESKQCTKPEPFKLESVARHEEEMRKEMEERMRMEREEAQRRVFRAQPIQFLPVPEKARKPLTAIQEFNLHVDDRAVERADFDHKIKEKEMMYKRYREETEAAKMVEEERALKQLRRTMVPQARPVPNFNNLFYLRSAHGANTPGFEASRCKQFSRATGALLHGARQRQEGD</sequence>
<dbReference type="GO" id="GO:0005880">
    <property type="term" value="C:nuclear microtubule"/>
    <property type="evidence" value="ECO:0007669"/>
    <property type="project" value="TreeGrafter"/>
</dbReference>
<accession>A0A0D3D8W0</accession>
<keyword evidence="7" id="KW-0539">Nucleus</keyword>
<feature type="domain" description="TPX2 central" evidence="10">
    <location>
        <begin position="445"/>
        <end position="525"/>
    </location>
</feature>
<reference evidence="11 12" key="1">
    <citation type="journal article" date="2014" name="Genome Biol.">
        <title>Transcriptome and methylome profiling reveals relics of genome dominance in the mesopolyploid Brassica oleracea.</title>
        <authorList>
            <person name="Parkin I.A."/>
            <person name="Koh C."/>
            <person name="Tang H."/>
            <person name="Robinson S.J."/>
            <person name="Kagale S."/>
            <person name="Clarke W.E."/>
            <person name="Town C.D."/>
            <person name="Nixon J."/>
            <person name="Krishnakumar V."/>
            <person name="Bidwell S.L."/>
            <person name="Denoeud F."/>
            <person name="Belcram H."/>
            <person name="Links M.G."/>
            <person name="Just J."/>
            <person name="Clarke C."/>
            <person name="Bender T."/>
            <person name="Huebert T."/>
            <person name="Mason A.S."/>
            <person name="Pires J.C."/>
            <person name="Barker G."/>
            <person name="Moore J."/>
            <person name="Walley P.G."/>
            <person name="Manoli S."/>
            <person name="Batley J."/>
            <person name="Edwards D."/>
            <person name="Nelson M.N."/>
            <person name="Wang X."/>
            <person name="Paterson A.H."/>
            <person name="King G."/>
            <person name="Bancroft I."/>
            <person name="Chalhoub B."/>
            <person name="Sharpe A.G."/>
        </authorList>
    </citation>
    <scope>NUCLEOTIDE SEQUENCE</scope>
    <source>
        <strain evidence="11 12">cv. TO1000</strain>
    </source>
</reference>
<evidence type="ECO:0000313" key="11">
    <source>
        <dbReference type="EnsemblPlants" id="Bo7g067260.1"/>
    </source>
</evidence>
<evidence type="ECO:0000256" key="3">
    <source>
        <dbReference type="ARBA" id="ARBA00005885"/>
    </source>
</evidence>
<evidence type="ECO:0008006" key="13">
    <source>
        <dbReference type="Google" id="ProtNLM"/>
    </source>
</evidence>
<dbReference type="Gramene" id="Bo7g067260.1">
    <property type="protein sequence ID" value="Bo7g067260.1"/>
    <property type="gene ID" value="Bo7g067260"/>
</dbReference>
<evidence type="ECO:0000256" key="2">
    <source>
        <dbReference type="ARBA" id="ARBA00004186"/>
    </source>
</evidence>
<evidence type="ECO:0000256" key="4">
    <source>
        <dbReference type="ARBA" id="ARBA00022490"/>
    </source>
</evidence>
<dbReference type="eggNOG" id="ENOG502QVQS">
    <property type="taxonomic scope" value="Eukaryota"/>
</dbReference>
<reference evidence="11" key="2">
    <citation type="submission" date="2015-03" db="UniProtKB">
        <authorList>
            <consortium name="EnsemblPlants"/>
        </authorList>
    </citation>
    <scope>IDENTIFICATION</scope>
</reference>
<dbReference type="Proteomes" id="UP000032141">
    <property type="component" value="Chromosome C7"/>
</dbReference>
<evidence type="ECO:0000313" key="12">
    <source>
        <dbReference type="Proteomes" id="UP000032141"/>
    </source>
</evidence>
<evidence type="ECO:0000259" key="10">
    <source>
        <dbReference type="Pfam" id="PF12214"/>
    </source>
</evidence>
<feature type="domain" description="TPX2 central" evidence="10">
    <location>
        <begin position="346"/>
        <end position="435"/>
    </location>
</feature>
<evidence type="ECO:0000256" key="5">
    <source>
        <dbReference type="ARBA" id="ARBA00022701"/>
    </source>
</evidence>
<keyword evidence="12" id="KW-1185">Reference proteome</keyword>
<dbReference type="OMA" id="TMVPQAR"/>
<comment type="subcellular location">
    <subcellularLocation>
        <location evidence="2">Cytoplasm</location>
        <location evidence="2">Cytoskeleton</location>
        <location evidence="2">Spindle</location>
    </subcellularLocation>
    <subcellularLocation>
        <location evidence="1">Nucleus</location>
    </subcellularLocation>
</comment>
<keyword evidence="6" id="KW-0206">Cytoskeleton</keyword>
<evidence type="ECO:0000259" key="9">
    <source>
        <dbReference type="Pfam" id="PF06886"/>
    </source>
</evidence>
<feature type="domain" description="TPX2 C-terminal" evidence="9">
    <location>
        <begin position="673"/>
        <end position="742"/>
    </location>
</feature>
<dbReference type="InterPro" id="IPR027329">
    <property type="entry name" value="TPX2_C"/>
</dbReference>
<name>A0A0D3D8W0_BRAOL</name>
<dbReference type="AlphaFoldDB" id="A0A0D3D8W0"/>
<dbReference type="Pfam" id="PF12214">
    <property type="entry name" value="TPX2_importin"/>
    <property type="match status" value="2"/>
</dbReference>
<feature type="compositionally biased region" description="Polar residues" evidence="8">
    <location>
        <begin position="146"/>
        <end position="155"/>
    </location>
</feature>
<proteinExistence type="inferred from homology"/>
<organism evidence="11 12">
    <name type="scientific">Brassica oleracea var. oleracea</name>
    <dbReference type="NCBI Taxonomy" id="109376"/>
    <lineage>
        <taxon>Eukaryota</taxon>
        <taxon>Viridiplantae</taxon>
        <taxon>Streptophyta</taxon>
        <taxon>Embryophyta</taxon>
        <taxon>Tracheophyta</taxon>
        <taxon>Spermatophyta</taxon>
        <taxon>Magnoliopsida</taxon>
        <taxon>eudicotyledons</taxon>
        <taxon>Gunneridae</taxon>
        <taxon>Pentapetalae</taxon>
        <taxon>rosids</taxon>
        <taxon>malvids</taxon>
        <taxon>Brassicales</taxon>
        <taxon>Brassicaceae</taxon>
        <taxon>Brassiceae</taxon>
        <taxon>Brassica</taxon>
    </lineage>
</organism>